<organism evidence="3 4">
    <name type="scientific">Streptomyces calvus</name>
    <dbReference type="NCBI Taxonomy" id="67282"/>
    <lineage>
        <taxon>Bacteria</taxon>
        <taxon>Bacillati</taxon>
        <taxon>Actinomycetota</taxon>
        <taxon>Actinomycetes</taxon>
        <taxon>Kitasatosporales</taxon>
        <taxon>Streptomycetaceae</taxon>
        <taxon>Streptomyces</taxon>
    </lineage>
</organism>
<keyword evidence="1" id="KW-0732">Signal</keyword>
<evidence type="ECO:0008006" key="5">
    <source>
        <dbReference type="Google" id="ProtNLM"/>
    </source>
</evidence>
<comment type="caution">
    <text evidence="3">The sequence shown here is derived from an EMBL/GenBank/DDBJ whole genome shotgun (WGS) entry which is preliminary data.</text>
</comment>
<dbReference type="InterPro" id="IPR013517">
    <property type="entry name" value="FG-GAP"/>
</dbReference>
<name>A0AA40VHE0_9ACTN</name>
<dbReference type="Proteomes" id="UP000530412">
    <property type="component" value="Unassembled WGS sequence"/>
</dbReference>
<dbReference type="RefSeq" id="WP_233452453.1">
    <property type="nucleotide sequence ID" value="NZ_BMSU01000012.1"/>
</dbReference>
<dbReference type="AlphaFoldDB" id="A0AA40VHE0"/>
<feature type="compositionally biased region" description="Low complexity" evidence="2">
    <location>
        <begin position="29"/>
        <end position="52"/>
    </location>
</feature>
<evidence type="ECO:0000313" key="4">
    <source>
        <dbReference type="Proteomes" id="UP000530412"/>
    </source>
</evidence>
<evidence type="ECO:0000256" key="1">
    <source>
        <dbReference type="ARBA" id="ARBA00022729"/>
    </source>
</evidence>
<evidence type="ECO:0000313" key="3">
    <source>
        <dbReference type="EMBL" id="MBA8944688.1"/>
    </source>
</evidence>
<protein>
    <recommendedName>
        <fullName evidence="5">VCBS repeat-containing protein</fullName>
    </recommendedName>
</protein>
<proteinExistence type="predicted"/>
<dbReference type="Pfam" id="PF01839">
    <property type="entry name" value="FG-GAP"/>
    <property type="match status" value="1"/>
</dbReference>
<sequence>MPETSRRRPPAGRWRRAALVAVLAGGTLGLTPLTSPATDAAAADSGSATASARSEESRAMERAAETGEPVEVVSARSETSETHALPNGNLRTTQHTLPVRVKREGRWLPVDTALTETAGRIRPRAVPGDVTFSAGGDTRLITLADRGGELALTWPTPLPEPVLQGATATYPEVFPGVDLAVEASVDGFSQALIVKTPEAADRTELKEVGFGLRAKGLDVRKDTENGTLRAVNAAGQTVFASSTARMWDSSGEPEAPRAASGKARTAATASGPARTATAAVQAPASDSAPSPLTPGTRSSKVGVRITDDKLLLTPDQQLLDAPDTEFPVYIDPRMTGTREAWTIAYKPHPNDSYWNGTGWNGGTTSEARVGYESTSGGTARSFFRVGSKFLAGVKVIDAQFQITETHSWSCTAKPVELWLTGGISSSTTWSKQPSWATRQDSRNYAHGNEDHGCADKAVDFTAKDAAVKAAANKWSNVTFGLRAPQSAEDAKDAYSWKKFKPDAKLIVEYNRPPKAPWALDTIPSTKSSTTSCGNDGTYVTVGNTDVTLTAQVWDPDGGNVNVQFHLWPTGKHDVAPGIIFNQRKQVTVKDSDPKGAQARITVPKALLAQYKDASNGQFSWKAQAEDVADDSFASDWTPTKGAPGCRFGFDPEAPAVMPTVTSADSLYPETASGAEPVEGALARTEGEFRFDANGVADTTKYLYDLDRTPPSKEALPTAKGGPATAPVTPLTPGPHTLYVRMVDAGGNPGPIYPYRFYVKSPGVTDKPGDVNGDGQPDFFALNSTGNLLLYGGTGSGRVATMVPLSSSGGWNGALLTHRGDWTSDFYEDLVARRSDGKLWLYPNNGQGEFTEDTKQDVYFFPDPETEVAIDPATIKQIVSVGDITPDSESSNPDFVAVIGDQLWFLPGYAYGTVDSGYLIGNSGWSVMQLASPGDVDGDGFTDLIARNTSNGELWVYHGKSPGDADGDGVPDGGTDPASLGVGAHRTAYATGWTTTARPLFTASGDSDGDGVPDLWTTTANTTAGLEFVPGRRTGLVGPPTVVGTGGWQAMKLIS</sequence>
<dbReference type="SUPFAM" id="SSF69318">
    <property type="entry name" value="Integrin alpha N-terminal domain"/>
    <property type="match status" value="1"/>
</dbReference>
<feature type="compositionally biased region" description="Low complexity" evidence="2">
    <location>
        <begin position="256"/>
        <end position="294"/>
    </location>
</feature>
<dbReference type="EMBL" id="JACJIE010000006">
    <property type="protein sequence ID" value="MBA8944688.1"/>
    <property type="molecule type" value="Genomic_DNA"/>
</dbReference>
<accession>A0AA40VHE0</accession>
<dbReference type="InterPro" id="IPR028994">
    <property type="entry name" value="Integrin_alpha_N"/>
</dbReference>
<evidence type="ECO:0000256" key="2">
    <source>
        <dbReference type="SAM" id="MobiDB-lite"/>
    </source>
</evidence>
<gene>
    <name evidence="3" type="ORF">FHS33_003126</name>
</gene>
<dbReference type="PANTHER" id="PTHR46580">
    <property type="entry name" value="SENSOR KINASE-RELATED"/>
    <property type="match status" value="1"/>
</dbReference>
<reference evidence="3 4" key="1">
    <citation type="submission" date="2020-08" db="EMBL/GenBank/DDBJ databases">
        <title>Genomic Encyclopedia of Type Strains, Phase III (KMG-III): the genomes of soil and plant-associated and newly described type strains.</title>
        <authorList>
            <person name="Whitman W."/>
        </authorList>
    </citation>
    <scope>NUCLEOTIDE SEQUENCE [LARGE SCALE GENOMIC DNA]</scope>
    <source>
        <strain evidence="3 4">CECT 3271</strain>
    </source>
</reference>
<feature type="compositionally biased region" description="Basic and acidic residues" evidence="2">
    <location>
        <begin position="53"/>
        <end position="65"/>
    </location>
</feature>
<feature type="region of interest" description="Disordered" evidence="2">
    <location>
        <begin position="243"/>
        <end position="300"/>
    </location>
</feature>
<dbReference type="Gene3D" id="2.130.10.130">
    <property type="entry name" value="Integrin alpha, N-terminal"/>
    <property type="match status" value="1"/>
</dbReference>
<dbReference type="PANTHER" id="PTHR46580:SF4">
    <property type="entry name" value="ATP_GTP-BINDING PROTEIN"/>
    <property type="match status" value="1"/>
</dbReference>
<feature type="region of interest" description="Disordered" evidence="2">
    <location>
        <begin position="707"/>
        <end position="729"/>
    </location>
</feature>
<feature type="region of interest" description="Disordered" evidence="2">
    <location>
        <begin position="29"/>
        <end position="90"/>
    </location>
</feature>